<reference evidence="2" key="1">
    <citation type="journal article" date="2018" name="PLoS Negl. Trop. Dis.">
        <title>Sialome diversity of ticks revealed by RNAseq of single tick salivary glands.</title>
        <authorList>
            <person name="Perner J."/>
            <person name="Kropackova S."/>
            <person name="Kopacek P."/>
            <person name="Ribeiro J.M."/>
        </authorList>
    </citation>
    <scope>NUCLEOTIDE SEQUENCE</scope>
    <source>
        <strain evidence="2">Siblings of single egg batch collected in Ceske Budejovice</strain>
        <tissue evidence="2">Salivary glands</tissue>
    </source>
</reference>
<organism evidence="2">
    <name type="scientific">Ixodes ricinus</name>
    <name type="common">Common tick</name>
    <name type="synonym">Acarus ricinus</name>
    <dbReference type="NCBI Taxonomy" id="34613"/>
    <lineage>
        <taxon>Eukaryota</taxon>
        <taxon>Metazoa</taxon>
        <taxon>Ecdysozoa</taxon>
        <taxon>Arthropoda</taxon>
        <taxon>Chelicerata</taxon>
        <taxon>Arachnida</taxon>
        <taxon>Acari</taxon>
        <taxon>Parasitiformes</taxon>
        <taxon>Ixodida</taxon>
        <taxon>Ixodoidea</taxon>
        <taxon>Ixodidae</taxon>
        <taxon>Ixodinae</taxon>
        <taxon>Ixodes</taxon>
    </lineage>
</organism>
<feature type="chain" id="PRO_5007542960" evidence="1">
    <location>
        <begin position="24"/>
        <end position="72"/>
    </location>
</feature>
<proteinExistence type="predicted"/>
<protein>
    <submittedName>
        <fullName evidence="2">Putative secreted protein</fullName>
    </submittedName>
</protein>
<accession>A0A147BUT9</accession>
<evidence type="ECO:0000313" key="2">
    <source>
        <dbReference type="EMBL" id="JAR94302.1"/>
    </source>
</evidence>
<feature type="signal peptide" evidence="1">
    <location>
        <begin position="1"/>
        <end position="23"/>
    </location>
</feature>
<dbReference type="AlphaFoldDB" id="A0A147BUT9"/>
<dbReference type="EMBL" id="GEGO01001102">
    <property type="protein sequence ID" value="JAR94302.1"/>
    <property type="molecule type" value="Transcribed_RNA"/>
</dbReference>
<evidence type="ECO:0000256" key="1">
    <source>
        <dbReference type="SAM" id="SignalP"/>
    </source>
</evidence>
<sequence>MLSTHNFLLLISSYCYLAVNKEAIKIGVKVAWNDICDQNSGTKSCYIYLLCSFTKSHGALPLCSFNCVGVHI</sequence>
<keyword evidence="1" id="KW-0732">Signal</keyword>
<name>A0A147BUT9_IXORI</name>